<evidence type="ECO:0000256" key="1">
    <source>
        <dbReference type="SAM" id="MobiDB-lite"/>
    </source>
</evidence>
<gene>
    <name evidence="2" type="ORF">MNBD_PLANCTO02-2050</name>
</gene>
<name>A0A3B1DCP0_9ZZZZ</name>
<accession>A0A3B1DCP0</accession>
<dbReference type="AlphaFoldDB" id="A0A3B1DCP0"/>
<proteinExistence type="predicted"/>
<evidence type="ECO:0000313" key="2">
    <source>
        <dbReference type="EMBL" id="VAX36621.1"/>
    </source>
</evidence>
<reference evidence="2" key="1">
    <citation type="submission" date="2018-06" db="EMBL/GenBank/DDBJ databases">
        <authorList>
            <person name="Zhirakovskaya E."/>
        </authorList>
    </citation>
    <scope>NUCLEOTIDE SEQUENCE</scope>
</reference>
<protein>
    <submittedName>
        <fullName evidence="2">Uncharacterized protein</fullName>
    </submittedName>
</protein>
<dbReference type="EMBL" id="UOGL01000069">
    <property type="protein sequence ID" value="VAX36621.1"/>
    <property type="molecule type" value="Genomic_DNA"/>
</dbReference>
<organism evidence="2">
    <name type="scientific">hydrothermal vent metagenome</name>
    <dbReference type="NCBI Taxonomy" id="652676"/>
    <lineage>
        <taxon>unclassified sequences</taxon>
        <taxon>metagenomes</taxon>
        <taxon>ecological metagenomes</taxon>
    </lineage>
</organism>
<feature type="region of interest" description="Disordered" evidence="1">
    <location>
        <begin position="289"/>
        <end position="344"/>
    </location>
</feature>
<sequence>MSLFYCLETDKSRRDVALENQFAGPTPSACWLVGGGPSLATLPIEKIAASPIPKMTLNLAGSKLLRPTFWTSYDPTERFHKSIYLDPSVMKFVHRRRAMEMVPETNFKVCESPNTYLFDRDKERGYANFLSPTNTNIVDWADSMVQAIDILYRLGFRKLYLAGCEMHVAPSAEQIQAAKKAGVIWQPQMFLKDFLKECNAHGLSAKKLDRLAPSNLYHFDEHKAIKTASHTEQHYFRVAQYLRLARKSMATAGMQLISVTPHSRLNDYFPYLPAAEIIKQIAENIGNPSEEKTEGLYRQTESRTSSSLFPLEDFPPHNWSKKKTDHKEKQPPQKHSVKNQQDGELLIEEEGYVFA</sequence>